<dbReference type="EMBL" id="MGGL01000011">
    <property type="protein sequence ID" value="OGM26482.1"/>
    <property type="molecule type" value="Genomic_DNA"/>
</dbReference>
<evidence type="ECO:0000259" key="1">
    <source>
        <dbReference type="Pfam" id="PF00403"/>
    </source>
</evidence>
<dbReference type="GO" id="GO:0046872">
    <property type="term" value="F:metal ion binding"/>
    <property type="evidence" value="ECO:0007669"/>
    <property type="project" value="InterPro"/>
</dbReference>
<gene>
    <name evidence="2" type="ORF">A2628_03005</name>
</gene>
<organism evidence="2 3">
    <name type="scientific">Candidatus Woesebacteria bacterium RIFCSPHIGHO2_01_FULL_40_22</name>
    <dbReference type="NCBI Taxonomy" id="1802499"/>
    <lineage>
        <taxon>Bacteria</taxon>
        <taxon>Candidatus Woeseibacteriota</taxon>
    </lineage>
</organism>
<evidence type="ECO:0000313" key="3">
    <source>
        <dbReference type="Proteomes" id="UP000179221"/>
    </source>
</evidence>
<reference evidence="2 3" key="1">
    <citation type="journal article" date="2016" name="Nat. Commun.">
        <title>Thousands of microbial genomes shed light on interconnected biogeochemical processes in an aquifer system.</title>
        <authorList>
            <person name="Anantharaman K."/>
            <person name="Brown C.T."/>
            <person name="Hug L.A."/>
            <person name="Sharon I."/>
            <person name="Castelle C.J."/>
            <person name="Probst A.J."/>
            <person name="Thomas B.C."/>
            <person name="Singh A."/>
            <person name="Wilkins M.J."/>
            <person name="Karaoz U."/>
            <person name="Brodie E.L."/>
            <person name="Williams K.H."/>
            <person name="Hubbard S.S."/>
            <person name="Banfield J.F."/>
        </authorList>
    </citation>
    <scope>NUCLEOTIDE SEQUENCE [LARGE SCALE GENOMIC DNA]</scope>
</reference>
<dbReference type="Proteomes" id="UP000179221">
    <property type="component" value="Unassembled WGS sequence"/>
</dbReference>
<dbReference type="SUPFAM" id="SSF55008">
    <property type="entry name" value="HMA, heavy metal-associated domain"/>
    <property type="match status" value="1"/>
</dbReference>
<dbReference type="Gene3D" id="3.30.70.100">
    <property type="match status" value="1"/>
</dbReference>
<dbReference type="InterPro" id="IPR006121">
    <property type="entry name" value="HMA_dom"/>
</dbReference>
<dbReference type="Pfam" id="PF00403">
    <property type="entry name" value="HMA"/>
    <property type="match status" value="1"/>
</dbReference>
<feature type="domain" description="HMA" evidence="1">
    <location>
        <begin position="5"/>
        <end position="60"/>
    </location>
</feature>
<accession>A0A1F7YGU7</accession>
<name>A0A1F7YGU7_9BACT</name>
<comment type="caution">
    <text evidence="2">The sequence shown here is derived from an EMBL/GenBank/DDBJ whole genome shotgun (WGS) entry which is preliminary data.</text>
</comment>
<protein>
    <recommendedName>
        <fullName evidence="1">HMA domain-containing protein</fullName>
    </recommendedName>
</protein>
<dbReference type="CDD" id="cd00371">
    <property type="entry name" value="HMA"/>
    <property type="match status" value="1"/>
</dbReference>
<proteinExistence type="predicted"/>
<sequence>MKKSYKVKGMDCTACAKMIELDLEDIGVKASCNYLKETLEVEGEFDEEKIKQTLKTSGYTII</sequence>
<evidence type="ECO:0000313" key="2">
    <source>
        <dbReference type="EMBL" id="OGM26482.1"/>
    </source>
</evidence>
<dbReference type="InterPro" id="IPR036163">
    <property type="entry name" value="HMA_dom_sf"/>
</dbReference>
<dbReference type="AlphaFoldDB" id="A0A1F7YGU7"/>